<evidence type="ECO:0000256" key="1">
    <source>
        <dbReference type="SAM" id="Phobius"/>
    </source>
</evidence>
<comment type="caution">
    <text evidence="2">The sequence shown here is derived from an EMBL/GenBank/DDBJ whole genome shotgun (WGS) entry which is preliminary data.</text>
</comment>
<feature type="transmembrane region" description="Helical" evidence="1">
    <location>
        <begin position="134"/>
        <end position="154"/>
    </location>
</feature>
<accession>A0A833SQN7</accession>
<evidence type="ECO:0000313" key="3">
    <source>
        <dbReference type="Proteomes" id="UP000602510"/>
    </source>
</evidence>
<evidence type="ECO:0008006" key="4">
    <source>
        <dbReference type="Google" id="ProtNLM"/>
    </source>
</evidence>
<keyword evidence="1" id="KW-0812">Transmembrane</keyword>
<feature type="transmembrane region" description="Helical" evidence="1">
    <location>
        <begin position="102"/>
        <end position="122"/>
    </location>
</feature>
<keyword evidence="1" id="KW-1133">Transmembrane helix</keyword>
<name>A0A833SQN7_PHYIN</name>
<keyword evidence="3" id="KW-1185">Reference proteome</keyword>
<proteinExistence type="predicted"/>
<organism evidence="2 3">
    <name type="scientific">Phytophthora infestans</name>
    <name type="common">Potato late blight agent</name>
    <name type="synonym">Botrytis infestans</name>
    <dbReference type="NCBI Taxonomy" id="4787"/>
    <lineage>
        <taxon>Eukaryota</taxon>
        <taxon>Sar</taxon>
        <taxon>Stramenopiles</taxon>
        <taxon>Oomycota</taxon>
        <taxon>Peronosporomycetes</taxon>
        <taxon>Peronosporales</taxon>
        <taxon>Peronosporaceae</taxon>
        <taxon>Phytophthora</taxon>
    </lineage>
</organism>
<protein>
    <recommendedName>
        <fullName evidence="4">Transmembrane protein</fullName>
    </recommendedName>
</protein>
<sequence>MPFTLCRNGLSLFRAKTRSPLEVGQSLCGERHIGSRIPQLDMNQRAIQIFSGAFFYFMANEVFAAVEIQLASLPLDITLILLPFMVFVPAYFLIGIDHGLSVYFYLQLLIILTRSASVDPAYAIGCYFCRADVATIMGMLILLPMLLFGGLMVASDDTSVHFVWSN</sequence>
<dbReference type="EMBL" id="WSZM01000286">
    <property type="protein sequence ID" value="KAF4035998.1"/>
    <property type="molecule type" value="Genomic_DNA"/>
</dbReference>
<dbReference type="AlphaFoldDB" id="A0A833SQN7"/>
<keyword evidence="1" id="KW-0472">Membrane</keyword>
<evidence type="ECO:0000313" key="2">
    <source>
        <dbReference type="EMBL" id="KAF4035998.1"/>
    </source>
</evidence>
<feature type="transmembrane region" description="Helical" evidence="1">
    <location>
        <begin position="46"/>
        <end position="66"/>
    </location>
</feature>
<gene>
    <name evidence="2" type="ORF">GN244_ATG11997</name>
</gene>
<dbReference type="Proteomes" id="UP000602510">
    <property type="component" value="Unassembled WGS sequence"/>
</dbReference>
<reference evidence="2" key="1">
    <citation type="submission" date="2020-04" db="EMBL/GenBank/DDBJ databases">
        <title>Hybrid Assembly of Korean Phytophthora infestans isolates.</title>
        <authorList>
            <person name="Prokchorchik M."/>
            <person name="Lee Y."/>
            <person name="Seo J."/>
            <person name="Cho J.-H."/>
            <person name="Park Y.-E."/>
            <person name="Jang D.-C."/>
            <person name="Im J.-S."/>
            <person name="Choi J.-G."/>
            <person name="Park H.-J."/>
            <person name="Lee G.-B."/>
            <person name="Lee Y.-G."/>
            <person name="Hong S.-Y."/>
            <person name="Cho K."/>
            <person name="Sohn K.H."/>
        </authorList>
    </citation>
    <scope>NUCLEOTIDE SEQUENCE</scope>
    <source>
        <strain evidence="2">KR_1_A1</strain>
    </source>
</reference>